<dbReference type="GO" id="GO:0016020">
    <property type="term" value="C:membrane"/>
    <property type="evidence" value="ECO:0007669"/>
    <property type="project" value="TreeGrafter"/>
</dbReference>
<gene>
    <name evidence="3" type="ORF">OWO01_01715</name>
</gene>
<dbReference type="EMBL" id="JAPRAT010000002">
    <property type="protein sequence ID" value="MCZ0701928.1"/>
    <property type="molecule type" value="Genomic_DNA"/>
</dbReference>
<evidence type="ECO:0000256" key="1">
    <source>
        <dbReference type="ARBA" id="ARBA00022801"/>
    </source>
</evidence>
<reference evidence="3" key="1">
    <citation type="submission" date="2022-11" db="EMBL/GenBank/DDBJ databases">
        <title>WGS of Natronobacillus azotifigens 24KS-1, an anaerobic diazotrophic haloalkaliphile from soda-rich habitats.</title>
        <authorList>
            <person name="Sorokin D.Y."/>
            <person name="Merkel A.Y."/>
        </authorList>
    </citation>
    <scope>NUCLEOTIDE SEQUENCE</scope>
    <source>
        <strain evidence="3">24KS-1</strain>
    </source>
</reference>
<proteinExistence type="predicted"/>
<comment type="caution">
    <text evidence="3">The sequence shown here is derived from an EMBL/GenBank/DDBJ whole genome shotgun (WGS) entry which is preliminary data.</text>
</comment>
<dbReference type="Pfam" id="PF00561">
    <property type="entry name" value="Abhydrolase_1"/>
    <property type="match status" value="1"/>
</dbReference>
<dbReference type="InterPro" id="IPR029058">
    <property type="entry name" value="AB_hydrolase_fold"/>
</dbReference>
<accession>A0A9J6R8F5</accession>
<dbReference type="PANTHER" id="PTHR43798:SF31">
    <property type="entry name" value="AB HYDROLASE SUPERFAMILY PROTEIN YCLE"/>
    <property type="match status" value="1"/>
</dbReference>
<dbReference type="AlphaFoldDB" id="A0A9J6R8F5"/>
<evidence type="ECO:0000259" key="2">
    <source>
        <dbReference type="Pfam" id="PF00561"/>
    </source>
</evidence>
<keyword evidence="1 3" id="KW-0378">Hydrolase</keyword>
<sequence>MPNVSFDNTIVYYEKYGEGIPIIFIHPPGLGGVVFDHQLPLANYYQLIIPDLSGHGYSVGPLADDPIKQYAKELKTIIIHENLSKVVLCAYSAGGTIAQYFVREYPELVEALIISGAYPKVSTWSLDTVYRLGMETLKLSPKFLAKRLAASNSTNRSDKKQLLQYMKKSSVNHWYAYYLTTYYYDVRKFIDNISCPSLFIYGNETDFTHDHQAYYYEQEHIQIAYVEKAAHQIPTKKYIAFNHLVRQFIDRVV</sequence>
<dbReference type="SUPFAM" id="SSF53474">
    <property type="entry name" value="alpha/beta-Hydrolases"/>
    <property type="match status" value="1"/>
</dbReference>
<dbReference type="Proteomes" id="UP001084197">
    <property type="component" value="Unassembled WGS sequence"/>
</dbReference>
<dbReference type="PANTHER" id="PTHR43798">
    <property type="entry name" value="MONOACYLGLYCEROL LIPASE"/>
    <property type="match status" value="1"/>
</dbReference>
<dbReference type="GO" id="GO:0016787">
    <property type="term" value="F:hydrolase activity"/>
    <property type="evidence" value="ECO:0007669"/>
    <property type="project" value="UniProtKB-KW"/>
</dbReference>
<dbReference type="RefSeq" id="WP_268778696.1">
    <property type="nucleotide sequence ID" value="NZ_JAPRAT010000002.1"/>
</dbReference>
<evidence type="ECO:0000313" key="4">
    <source>
        <dbReference type="Proteomes" id="UP001084197"/>
    </source>
</evidence>
<evidence type="ECO:0000313" key="3">
    <source>
        <dbReference type="EMBL" id="MCZ0701928.1"/>
    </source>
</evidence>
<name>A0A9J6R8F5_9BACI</name>
<dbReference type="Gene3D" id="3.40.50.1820">
    <property type="entry name" value="alpha/beta hydrolase"/>
    <property type="match status" value="1"/>
</dbReference>
<feature type="domain" description="AB hydrolase-1" evidence="2">
    <location>
        <begin position="21"/>
        <end position="217"/>
    </location>
</feature>
<organism evidence="3 4">
    <name type="scientific">Natronobacillus azotifigens</name>
    <dbReference type="NCBI Taxonomy" id="472978"/>
    <lineage>
        <taxon>Bacteria</taxon>
        <taxon>Bacillati</taxon>
        <taxon>Bacillota</taxon>
        <taxon>Bacilli</taxon>
        <taxon>Bacillales</taxon>
        <taxon>Bacillaceae</taxon>
        <taxon>Natronobacillus</taxon>
    </lineage>
</organism>
<dbReference type="InterPro" id="IPR000073">
    <property type="entry name" value="AB_hydrolase_1"/>
</dbReference>
<dbReference type="InterPro" id="IPR050266">
    <property type="entry name" value="AB_hydrolase_sf"/>
</dbReference>
<keyword evidence="4" id="KW-1185">Reference proteome</keyword>
<protein>
    <submittedName>
        <fullName evidence="3">Alpha/beta hydrolase</fullName>
    </submittedName>
</protein>